<keyword evidence="2" id="KW-1185">Reference proteome</keyword>
<evidence type="ECO:0000313" key="2">
    <source>
        <dbReference type="Proteomes" id="UP000325451"/>
    </source>
</evidence>
<dbReference type="EMBL" id="LR215729">
    <property type="protein sequence ID" value="CAE6881235.1"/>
    <property type="molecule type" value="Genomic_DNA"/>
</dbReference>
<organism evidence="1 2">
    <name type="scientific">Pseudomonas marincola</name>
    <dbReference type="NCBI Taxonomy" id="437900"/>
    <lineage>
        <taxon>Bacteria</taxon>
        <taxon>Pseudomonadati</taxon>
        <taxon>Pseudomonadota</taxon>
        <taxon>Gammaproteobacteria</taxon>
        <taxon>Pseudomonadales</taxon>
        <taxon>Pseudomonadaceae</taxon>
        <taxon>Pseudomonas</taxon>
    </lineage>
</organism>
<dbReference type="AlphaFoldDB" id="A0A8S2B2E8"/>
<name>A0A8S2B2E8_9PSED</name>
<dbReference type="Proteomes" id="UP000325451">
    <property type="component" value="Chromosome"/>
</dbReference>
<protein>
    <submittedName>
        <fullName evidence="1">Uncharacterized protein</fullName>
    </submittedName>
</protein>
<dbReference type="KEGG" id="pmao:PMYSY11_0078"/>
<evidence type="ECO:0000313" key="1">
    <source>
        <dbReference type="EMBL" id="CAE6881235.1"/>
    </source>
</evidence>
<sequence length="113" mass="12629">MPMVMKFSAACAVPPRVMPERAADRTHAKDLPFMGVLLLWLFETSVPFEPDEAGKCNRSGASCTDIQRPETLENASSRRLEHNLLVRRAILGLKLWAKSGHAKFNFQHVTSHG</sequence>
<accession>A0A8S2B2E8</accession>
<reference evidence="1" key="1">
    <citation type="submission" date="2021-02" db="EMBL/GenBank/DDBJ databases">
        <authorList>
            <consortium name="Genoscope - CEA"/>
            <person name="William W."/>
        </authorList>
    </citation>
    <scope>NUCLEOTIDE SEQUENCE</scope>
    <source>
        <strain evidence="1">YSy11</strain>
    </source>
</reference>
<proteinExistence type="predicted"/>
<gene>
    <name evidence="1" type="ORF">PMYSY11_0078</name>
</gene>